<keyword evidence="4" id="KW-1185">Reference proteome</keyword>
<dbReference type="PANTHER" id="PTHR31286:SF165">
    <property type="entry name" value="DUF4283 DOMAIN-CONTAINING PROTEIN"/>
    <property type="match status" value="1"/>
</dbReference>
<dbReference type="OrthoDB" id="1751344at2759"/>
<organism evidence="3 4">
    <name type="scientific">Turnera subulata</name>
    <dbReference type="NCBI Taxonomy" id="218843"/>
    <lineage>
        <taxon>Eukaryota</taxon>
        <taxon>Viridiplantae</taxon>
        <taxon>Streptophyta</taxon>
        <taxon>Embryophyta</taxon>
        <taxon>Tracheophyta</taxon>
        <taxon>Spermatophyta</taxon>
        <taxon>Magnoliopsida</taxon>
        <taxon>eudicotyledons</taxon>
        <taxon>Gunneridae</taxon>
        <taxon>Pentapetalae</taxon>
        <taxon>rosids</taxon>
        <taxon>fabids</taxon>
        <taxon>Malpighiales</taxon>
        <taxon>Passifloraceae</taxon>
        <taxon>Turnera</taxon>
    </lineage>
</organism>
<feature type="domain" description="DUF4283" evidence="2">
    <location>
        <begin position="148"/>
        <end position="227"/>
    </location>
</feature>
<dbReference type="Pfam" id="PF14111">
    <property type="entry name" value="DUF4283"/>
    <property type="match status" value="1"/>
</dbReference>
<dbReference type="Proteomes" id="UP001141552">
    <property type="component" value="Unassembled WGS sequence"/>
</dbReference>
<dbReference type="InterPro" id="IPR025558">
    <property type="entry name" value="DUF4283"/>
</dbReference>
<proteinExistence type="predicted"/>
<dbReference type="InterPro" id="IPR040256">
    <property type="entry name" value="At4g02000-like"/>
</dbReference>
<protein>
    <recommendedName>
        <fullName evidence="2">DUF4283 domain-containing protein</fullName>
    </recommendedName>
</protein>
<evidence type="ECO:0000256" key="1">
    <source>
        <dbReference type="SAM" id="MobiDB-lite"/>
    </source>
</evidence>
<feature type="region of interest" description="Disordered" evidence="1">
    <location>
        <begin position="415"/>
        <end position="445"/>
    </location>
</feature>
<gene>
    <name evidence="3" type="ORF">Tsubulata_015123</name>
</gene>
<evidence type="ECO:0000313" key="3">
    <source>
        <dbReference type="EMBL" id="KAJ4823183.1"/>
    </source>
</evidence>
<feature type="region of interest" description="Disordered" evidence="1">
    <location>
        <begin position="368"/>
        <end position="392"/>
    </location>
</feature>
<feature type="compositionally biased region" description="Polar residues" evidence="1">
    <location>
        <begin position="368"/>
        <end position="378"/>
    </location>
</feature>
<evidence type="ECO:0000313" key="4">
    <source>
        <dbReference type="Proteomes" id="UP001141552"/>
    </source>
</evidence>
<name>A0A9Q0IZT3_9ROSI</name>
<sequence>MVDCEVLPASQLLDSSGNPCERSPVVMDLDRIDHLLQASTHRQRQLKGKNVVDSVILPIQSIESNSSIPVSTVANLGARVNIDKKINLGVPQSVAPAALPTVSTPHTWASVAKGTSLHPLQFITPIYAADSNVIQIPNDLLELGRKKYSRCLIGQFMGKPPKLGLIQAMAAKLWGRQGPIFAAPYKEELYLFQFPTDSSLSRALHGGPWHIGGIPLFLRKWDVNIQPLDFSASIIPVWVHLKLVPFELMTKEGLSYLASAIGKPLHMNQDCSTLLSFDRVTVRIDVDYSKPLLNELVVALDGYTHKIEISYSWKSMHCDLCNKWGHHLLASSTKQPSTQWIPKAVPIVSLKPTVQSRMNDNPALPTNSVCATDTNNAPQPVMHDSGNSPSKLIPKVSAPISSVCTQTASNSSIEVNALNVPPTTSASEMGVNPSPKKPRKAAAGV</sequence>
<dbReference type="AlphaFoldDB" id="A0A9Q0IZT3"/>
<dbReference type="EMBL" id="JAKUCV010007504">
    <property type="protein sequence ID" value="KAJ4823183.1"/>
    <property type="molecule type" value="Genomic_DNA"/>
</dbReference>
<comment type="caution">
    <text evidence="3">The sequence shown here is derived from an EMBL/GenBank/DDBJ whole genome shotgun (WGS) entry which is preliminary data.</text>
</comment>
<feature type="compositionally biased region" description="Basic residues" evidence="1">
    <location>
        <begin position="436"/>
        <end position="445"/>
    </location>
</feature>
<accession>A0A9Q0IZT3</accession>
<evidence type="ECO:0000259" key="2">
    <source>
        <dbReference type="Pfam" id="PF14111"/>
    </source>
</evidence>
<reference evidence="3" key="1">
    <citation type="submission" date="2022-02" db="EMBL/GenBank/DDBJ databases">
        <authorList>
            <person name="Henning P.M."/>
            <person name="McCubbin A.G."/>
            <person name="Shore J.S."/>
        </authorList>
    </citation>
    <scope>NUCLEOTIDE SEQUENCE</scope>
    <source>
        <strain evidence="3">F60SS</strain>
        <tissue evidence="3">Leaves</tissue>
    </source>
</reference>
<dbReference type="PANTHER" id="PTHR31286">
    <property type="entry name" value="GLYCINE-RICH CELL WALL STRUCTURAL PROTEIN 1.8-LIKE"/>
    <property type="match status" value="1"/>
</dbReference>
<reference evidence="3" key="2">
    <citation type="journal article" date="2023" name="Plants (Basel)">
        <title>Annotation of the Turnera subulata (Passifloraceae) Draft Genome Reveals the S-Locus Evolved after the Divergence of Turneroideae from Passifloroideae in a Stepwise Manner.</title>
        <authorList>
            <person name="Henning P.M."/>
            <person name="Roalson E.H."/>
            <person name="Mir W."/>
            <person name="McCubbin A.G."/>
            <person name="Shore J.S."/>
        </authorList>
    </citation>
    <scope>NUCLEOTIDE SEQUENCE</scope>
    <source>
        <strain evidence="3">F60SS</strain>
    </source>
</reference>